<dbReference type="Pfam" id="PF16244">
    <property type="entry name" value="DUF4901"/>
    <property type="match status" value="2"/>
</dbReference>
<dbReference type="RefSeq" id="WP_006524032.1">
    <property type="nucleotide sequence ID" value="NC_021184.1"/>
</dbReference>
<dbReference type="KEGG" id="dgi:Desgi_0578"/>
<proteinExistence type="predicted"/>
<gene>
    <name evidence="2" type="ORF">Desgi_0578</name>
</gene>
<evidence type="ECO:0000313" key="3">
    <source>
        <dbReference type="Proteomes" id="UP000013520"/>
    </source>
</evidence>
<dbReference type="HOGENOM" id="CLU_027781_0_0_9"/>
<reference evidence="2 3" key="1">
    <citation type="submission" date="2012-01" db="EMBL/GenBank/DDBJ databases">
        <title>Complete sequence of Desulfotomaculum gibsoniae DSM 7213.</title>
        <authorList>
            <consortium name="US DOE Joint Genome Institute"/>
            <person name="Lucas S."/>
            <person name="Han J."/>
            <person name="Lapidus A."/>
            <person name="Cheng J.-F."/>
            <person name="Goodwin L."/>
            <person name="Pitluck S."/>
            <person name="Peters L."/>
            <person name="Ovchinnikova G."/>
            <person name="Teshima H."/>
            <person name="Detter J.C."/>
            <person name="Han C."/>
            <person name="Tapia R."/>
            <person name="Land M."/>
            <person name="Hauser L."/>
            <person name="Kyrpides N."/>
            <person name="Ivanova N."/>
            <person name="Pagani I."/>
            <person name="Parshina S."/>
            <person name="Plugge C."/>
            <person name="Muyzer G."/>
            <person name="Kuever J."/>
            <person name="Ivanova A."/>
            <person name="Nazina T."/>
            <person name="Klenk H.-P."/>
            <person name="Brambilla E."/>
            <person name="Spring S."/>
            <person name="Stams A.F."/>
            <person name="Woyke T."/>
        </authorList>
    </citation>
    <scope>NUCLEOTIDE SEQUENCE [LARGE SCALE GENOMIC DNA]</scope>
    <source>
        <strain evidence="2 3">DSM 7213</strain>
    </source>
</reference>
<keyword evidence="3" id="KW-1185">Reference proteome</keyword>
<sequence>MEYIYNKLREKASSIVSIPENYHLVVEDNIADERLFIWEDPQHPEANIEITLDLQTGELIKLSIDKNQDNACSGADCAIPSADQAKRIADEFIKQHLPDLRGEYTWIHIEAGRRHMHISYRQETGGLPLPFSGCNCTVDSGGNITDFKHYGCKNKPAWPASITDVKTVKQQIVEDLRMKLCIMRLYPSMHEVEDLEYRLVYEPVPCLRSFNAITGRDLFEPDHYLMPRSHPVRPPQQAPEQQENNIEKLIGVDPHLFVLVREKEDEEDIRYVWKKKEHAHQPVAIVEDRSFDAYWRKRLPNIWLFDNSIIAVVEKSTGRLRQLYKDNTCAGNLALSRDECLEKALHFLQRVFPEYPHYLQLQESKEPEDGQRPDREFFAFDVYVNGIPVYLEIVRVSVHTATGEIGIYSGVSFEMISMLAGRNFHPRITEQEALKIYLEHLDVELVWEREEDDSCGYQLIYRPTISADRTPCTPEYGERREVQYIDACSGERIWSRVIKK</sequence>
<dbReference type="eggNOG" id="ENOG5033R4I">
    <property type="taxonomic scope" value="Bacteria"/>
</dbReference>
<feature type="domain" description="YcdB/YcdC repeated" evidence="1">
    <location>
        <begin position="6"/>
        <end position="151"/>
    </location>
</feature>
<dbReference type="Proteomes" id="UP000013520">
    <property type="component" value="Chromosome"/>
</dbReference>
<dbReference type="STRING" id="767817.Desgi_0578"/>
<dbReference type="EMBL" id="CP003273">
    <property type="protein sequence ID" value="AGL00139.1"/>
    <property type="molecule type" value="Genomic_DNA"/>
</dbReference>
<evidence type="ECO:0000259" key="1">
    <source>
        <dbReference type="Pfam" id="PF16244"/>
    </source>
</evidence>
<dbReference type="InterPro" id="IPR032599">
    <property type="entry name" value="YcdB/YcdC_rep_domain"/>
</dbReference>
<evidence type="ECO:0000313" key="2">
    <source>
        <dbReference type="EMBL" id="AGL00139.1"/>
    </source>
</evidence>
<organism evidence="2 3">
    <name type="scientific">Desulfoscipio gibsoniae DSM 7213</name>
    <dbReference type="NCBI Taxonomy" id="767817"/>
    <lineage>
        <taxon>Bacteria</taxon>
        <taxon>Bacillati</taxon>
        <taxon>Bacillota</taxon>
        <taxon>Clostridia</taxon>
        <taxon>Eubacteriales</taxon>
        <taxon>Desulfallaceae</taxon>
        <taxon>Desulfoscipio</taxon>
    </lineage>
</organism>
<accession>R4KC47</accession>
<name>R4KC47_9FIRM</name>
<dbReference type="AlphaFoldDB" id="R4KC47"/>
<protein>
    <submittedName>
        <fullName evidence="2">Peptidase propeptide domain-containing protein</fullName>
    </submittedName>
</protein>
<feature type="domain" description="YcdB/YcdC repeated" evidence="1">
    <location>
        <begin position="240"/>
        <end position="410"/>
    </location>
</feature>
<dbReference type="OrthoDB" id="2821454at2"/>